<dbReference type="SUPFAM" id="SSF50978">
    <property type="entry name" value="WD40 repeat-like"/>
    <property type="match status" value="1"/>
</dbReference>
<dbReference type="Gene3D" id="2.130.10.10">
    <property type="entry name" value="YVTN repeat-like/Quinoprotein amine dehydrogenase"/>
    <property type="match status" value="2"/>
</dbReference>
<dbReference type="InterPro" id="IPR015943">
    <property type="entry name" value="WD40/YVTN_repeat-like_dom_sf"/>
</dbReference>
<feature type="region of interest" description="Disordered" evidence="5">
    <location>
        <begin position="1"/>
        <end position="84"/>
    </location>
</feature>
<dbReference type="OrthoDB" id="6619788at2759"/>
<evidence type="ECO:0000313" key="6">
    <source>
        <dbReference type="EMBL" id="CAH1243191.1"/>
    </source>
</evidence>
<name>A0A8J9YWZ8_BRALA</name>
<evidence type="ECO:0000256" key="4">
    <source>
        <dbReference type="ARBA" id="ARBA00022737"/>
    </source>
</evidence>
<organism evidence="6 7">
    <name type="scientific">Branchiostoma lanceolatum</name>
    <name type="common">Common lancelet</name>
    <name type="synonym">Amphioxus lanceolatum</name>
    <dbReference type="NCBI Taxonomy" id="7740"/>
    <lineage>
        <taxon>Eukaryota</taxon>
        <taxon>Metazoa</taxon>
        <taxon>Chordata</taxon>
        <taxon>Cephalochordata</taxon>
        <taxon>Leptocardii</taxon>
        <taxon>Amphioxiformes</taxon>
        <taxon>Branchiostomatidae</taxon>
        <taxon>Branchiostoma</taxon>
    </lineage>
</organism>
<sequence length="946" mass="106792">MADDENKEGGEEKPRSRTSSAKSKSGSKPGTPKTPRSRAGSGRAGSAKSTKDKAKKDDEEKKEEEAKPEDAPGDAAKKLSAPPVPDDITDIMAIFLASKSQELFECRADEDVTSDHPYKLLKKEDIIQDMKTRAAVSDFSPAKQLVMDYPGEELLLVYDYDFKHGQNFYLITTEESKDRILNPPKATGEGGEGGVEGEEDQVVEYKPPVPKDWVSYGSEKEIAEEAFGETRPKKVFKIARPRREFGAPVNFTDRDVKDVKDGYVECTPYDDKNYSLHLLELDKATQAIATWKDCSSQTDWKYPRNAVTQYQPREFTEEEKEKLSSSKEVKVFIEGSIPRFELALQQNEIVDVFFDDWLALASDDATFGSKSDGHLKEYQSFTDLQFSKDKTITCIDWHPNLKGVIAVACSERLTFDQRVDNASKTLMTPSLILIWSFTDPIHPQLLLEAPDDIFSFQFNPSDPNIIAGGCINGQVVLWDISQYLDRLKNPRSGGKLKQNSMNALPGFEDENALAIPIIRYCAVSSIENSHHLSITDIQWIPDHLEINRYGLPVFNKHGDCSQILTCAGDSCVMVWDTRAPKVTLNPLEAKKQDAPHPLGIPATFKHLDLSWKPVLKVSLPKPDTNGEFAPLKVSIKERQGDKAHVQKQIEQMEKEALGGGIRRESTMGGFGRSRSAKDQKPLEGVTTKFYISTEDGEVAYADMKIEKDQDSGKLTNPKPSWYSALHGGPVHTLQRSFFFKNIILCVGGWTFSILKEENQLGPLLSSCCSQKKYTAAHWSPTRPGVFFIATEEGNVEVWDLLDKTHEPTLTQNITACSITRIFPWQISSKQQLLAVSDDMGTLHILEVPWNLRHPSSNEATSIQNYFEREEKRLEYYVDRLVFREKEKREIDAEEQRIKNAPPPAEENEDQIQEKMRREYEAYLQLENELLISLGVKQEEDEPLPEK</sequence>
<evidence type="ECO:0000256" key="3">
    <source>
        <dbReference type="ARBA" id="ARBA00022574"/>
    </source>
</evidence>
<dbReference type="Proteomes" id="UP000838412">
    <property type="component" value="Chromosome 13"/>
</dbReference>
<dbReference type="FunFam" id="2.130.10.10:FF:001352">
    <property type="entry name" value="WD repeat domain 63"/>
    <property type="match status" value="1"/>
</dbReference>
<accession>A0A8J9YWZ8</accession>
<comment type="subcellular location">
    <subcellularLocation>
        <location evidence="1">Cytoplasm</location>
    </subcellularLocation>
</comment>
<evidence type="ECO:0000256" key="2">
    <source>
        <dbReference type="ARBA" id="ARBA00022490"/>
    </source>
</evidence>
<dbReference type="InterPro" id="IPR001680">
    <property type="entry name" value="WD40_rpt"/>
</dbReference>
<dbReference type="EMBL" id="OV696698">
    <property type="protein sequence ID" value="CAH1243191.1"/>
    <property type="molecule type" value="Genomic_DNA"/>
</dbReference>
<gene>
    <name evidence="6" type="primary">WDR63</name>
    <name evidence="6" type="ORF">BLAG_LOCUS6272</name>
</gene>
<feature type="region of interest" description="Disordered" evidence="5">
    <location>
        <begin position="891"/>
        <end position="913"/>
    </location>
</feature>
<protein>
    <submittedName>
        <fullName evidence="6">WDR63 protein</fullName>
    </submittedName>
</protein>
<dbReference type="PANTHER" id="PTHR12442">
    <property type="entry name" value="DYNEIN INTERMEDIATE CHAIN"/>
    <property type="match status" value="1"/>
</dbReference>
<dbReference type="PANTHER" id="PTHR12442:SF5">
    <property type="entry name" value="DYNEIN AXONEMAL INTERMEDIATE CHAIN 3"/>
    <property type="match status" value="1"/>
</dbReference>
<evidence type="ECO:0000256" key="5">
    <source>
        <dbReference type="SAM" id="MobiDB-lite"/>
    </source>
</evidence>
<keyword evidence="2" id="KW-0963">Cytoplasm</keyword>
<dbReference type="SMART" id="SM00320">
    <property type="entry name" value="WD40"/>
    <property type="match status" value="4"/>
</dbReference>
<dbReference type="GO" id="GO:0045503">
    <property type="term" value="F:dynein light chain binding"/>
    <property type="evidence" value="ECO:0007669"/>
    <property type="project" value="TreeGrafter"/>
</dbReference>
<dbReference type="GO" id="GO:0060294">
    <property type="term" value="P:cilium movement involved in cell motility"/>
    <property type="evidence" value="ECO:0007669"/>
    <property type="project" value="TreeGrafter"/>
</dbReference>
<keyword evidence="3" id="KW-0853">WD repeat</keyword>
<reference evidence="6" key="1">
    <citation type="submission" date="2022-01" db="EMBL/GenBank/DDBJ databases">
        <authorList>
            <person name="Braso-Vives M."/>
        </authorList>
    </citation>
    <scope>NUCLEOTIDE SEQUENCE</scope>
</reference>
<evidence type="ECO:0000256" key="1">
    <source>
        <dbReference type="ARBA" id="ARBA00004496"/>
    </source>
</evidence>
<dbReference type="GO" id="GO:0036156">
    <property type="term" value="C:inner dynein arm"/>
    <property type="evidence" value="ECO:0007669"/>
    <property type="project" value="TreeGrafter"/>
</dbReference>
<dbReference type="GO" id="GO:0036159">
    <property type="term" value="P:inner dynein arm assembly"/>
    <property type="evidence" value="ECO:0007669"/>
    <property type="project" value="TreeGrafter"/>
</dbReference>
<feature type="compositionally biased region" description="Basic and acidic residues" evidence="5">
    <location>
        <begin position="49"/>
        <end position="70"/>
    </location>
</feature>
<proteinExistence type="predicted"/>
<keyword evidence="7" id="KW-1185">Reference proteome</keyword>
<dbReference type="InterPro" id="IPR036322">
    <property type="entry name" value="WD40_repeat_dom_sf"/>
</dbReference>
<evidence type="ECO:0000313" key="7">
    <source>
        <dbReference type="Proteomes" id="UP000838412"/>
    </source>
</evidence>
<keyword evidence="4" id="KW-0677">Repeat</keyword>
<dbReference type="AlphaFoldDB" id="A0A8J9YWZ8"/>
<dbReference type="GO" id="GO:0045504">
    <property type="term" value="F:dynein heavy chain binding"/>
    <property type="evidence" value="ECO:0007669"/>
    <property type="project" value="TreeGrafter"/>
</dbReference>
<dbReference type="InterPro" id="IPR050687">
    <property type="entry name" value="Dynein_IC"/>
</dbReference>
<feature type="compositionally biased region" description="Low complexity" evidence="5">
    <location>
        <begin position="17"/>
        <end position="48"/>
    </location>
</feature>